<proteinExistence type="predicted"/>
<reference evidence="1 2" key="1">
    <citation type="journal article" date="2017" name="Gigascience">
        <title>Genome sequence of the small brown planthopper, Laodelphax striatellus.</title>
        <authorList>
            <person name="Zhu J."/>
            <person name="Jiang F."/>
            <person name="Wang X."/>
            <person name="Yang P."/>
            <person name="Bao Y."/>
            <person name="Zhao W."/>
            <person name="Wang W."/>
            <person name="Lu H."/>
            <person name="Wang Q."/>
            <person name="Cui N."/>
            <person name="Li J."/>
            <person name="Chen X."/>
            <person name="Luo L."/>
            <person name="Yu J."/>
            <person name="Kang L."/>
            <person name="Cui F."/>
        </authorList>
    </citation>
    <scope>NUCLEOTIDE SEQUENCE [LARGE SCALE GENOMIC DNA]</scope>
    <source>
        <strain evidence="1">Lst14</strain>
    </source>
</reference>
<dbReference type="InParanoid" id="A0A482WUA4"/>
<dbReference type="EMBL" id="QKKF02025350">
    <property type="protein sequence ID" value="RZF37073.1"/>
    <property type="molecule type" value="Genomic_DNA"/>
</dbReference>
<evidence type="ECO:0000313" key="1">
    <source>
        <dbReference type="EMBL" id="RZF37073.1"/>
    </source>
</evidence>
<dbReference type="AlphaFoldDB" id="A0A482WUA4"/>
<comment type="caution">
    <text evidence="1">The sequence shown here is derived from an EMBL/GenBank/DDBJ whole genome shotgun (WGS) entry which is preliminary data.</text>
</comment>
<gene>
    <name evidence="1" type="ORF">LSTR_LSTR015553</name>
</gene>
<evidence type="ECO:0000313" key="2">
    <source>
        <dbReference type="Proteomes" id="UP000291343"/>
    </source>
</evidence>
<accession>A0A482WUA4</accession>
<organism evidence="1 2">
    <name type="scientific">Laodelphax striatellus</name>
    <name type="common">Small brown planthopper</name>
    <name type="synonym">Delphax striatella</name>
    <dbReference type="NCBI Taxonomy" id="195883"/>
    <lineage>
        <taxon>Eukaryota</taxon>
        <taxon>Metazoa</taxon>
        <taxon>Ecdysozoa</taxon>
        <taxon>Arthropoda</taxon>
        <taxon>Hexapoda</taxon>
        <taxon>Insecta</taxon>
        <taxon>Pterygota</taxon>
        <taxon>Neoptera</taxon>
        <taxon>Paraneoptera</taxon>
        <taxon>Hemiptera</taxon>
        <taxon>Auchenorrhyncha</taxon>
        <taxon>Fulgoroidea</taxon>
        <taxon>Delphacidae</taxon>
        <taxon>Criomorphinae</taxon>
        <taxon>Laodelphax</taxon>
    </lineage>
</organism>
<protein>
    <submittedName>
        <fullName evidence="1">Uncharacterized protein</fullName>
    </submittedName>
</protein>
<keyword evidence="2" id="KW-1185">Reference proteome</keyword>
<sequence>MTFPSRRCEPFGPPTFNWFPSLPPMVFSSSWAFPDRHPLPYSAVNLWTSARPTVPPFWKFFTLVKEREKHT</sequence>
<name>A0A482WUA4_LAOST</name>
<dbReference type="Proteomes" id="UP000291343">
    <property type="component" value="Unassembled WGS sequence"/>
</dbReference>